<keyword evidence="5" id="KW-0378">Hydrolase</keyword>
<dbReference type="AlphaFoldDB" id="A0A0C1QS09"/>
<dbReference type="GO" id="GO:0008253">
    <property type="term" value="F:5'-nucleotidase activity"/>
    <property type="evidence" value="ECO:0007669"/>
    <property type="project" value="UniProtKB-EC"/>
</dbReference>
<dbReference type="STRING" id="1479485.DA73_0235490"/>
<gene>
    <name evidence="7" type="primary">surE</name>
    <name evidence="8" type="ORF">DA73_0235490</name>
    <name evidence="7" type="ORF">DA73_0400034645</name>
</gene>
<keyword evidence="9" id="KW-1185">Reference proteome</keyword>
<dbReference type="Proteomes" id="UP000029738">
    <property type="component" value="Unassembled WGS sequence"/>
</dbReference>
<comment type="similarity">
    <text evidence="2">Belongs to the SurE nucleotidase family.</text>
</comment>
<dbReference type="PANTHER" id="PTHR30457:SF0">
    <property type="entry name" value="PHOSPHATASE, PUTATIVE (AFU_ORTHOLOGUE AFUA_4G01070)-RELATED"/>
    <property type="match status" value="1"/>
</dbReference>
<evidence type="ECO:0000256" key="1">
    <source>
        <dbReference type="ARBA" id="ARBA00000815"/>
    </source>
</evidence>
<dbReference type="Gene3D" id="3.40.1210.10">
    <property type="entry name" value="Survival protein SurE-like phosphatase/nucleotidase"/>
    <property type="match status" value="1"/>
</dbReference>
<dbReference type="EC" id="3.1.3.5" evidence="3"/>
<evidence type="ECO:0000256" key="5">
    <source>
        <dbReference type="ARBA" id="ARBA00022801"/>
    </source>
</evidence>
<reference evidence="8" key="1">
    <citation type="journal article" date="2015" name="Genome Announc.">
        <title>Draft Genome Sequence of Tolypothrix boutellei Strain VB521301.</title>
        <authorList>
            <person name="Chandrababunaidu M.M."/>
            <person name="Singh D."/>
            <person name="Sen D."/>
            <person name="Bhan S."/>
            <person name="Das S."/>
            <person name="Gupta A."/>
            <person name="Adhikary S.P."/>
            <person name="Tripathy S."/>
        </authorList>
    </citation>
    <scope>NUCLEOTIDE SEQUENCE</scope>
    <source>
        <strain evidence="8">VB521301</strain>
    </source>
</reference>
<protein>
    <recommendedName>
        <fullName evidence="3">5'-nucleotidase</fullName>
        <ecNumber evidence="3">3.1.3.5</ecNumber>
    </recommendedName>
</protein>
<comment type="caution">
    <text evidence="8">The sequence shown here is derived from an EMBL/GenBank/DDBJ whole genome shotgun (WGS) entry which is preliminary data.</text>
</comment>
<keyword evidence="4" id="KW-0479">Metal-binding</keyword>
<reference evidence="7" key="2">
    <citation type="submission" date="2019-11" db="EMBL/GenBank/DDBJ databases">
        <title>Improved Assembly of Tolypothrix boutellei genome.</title>
        <authorList>
            <person name="Sarangi A.N."/>
            <person name="Mukherjee M."/>
            <person name="Ghosh S."/>
            <person name="Singh D."/>
            <person name="Das A."/>
            <person name="Kant S."/>
            <person name="Prusty A."/>
            <person name="Tripathy S."/>
        </authorList>
    </citation>
    <scope>NUCLEOTIDE SEQUENCE</scope>
    <source>
        <strain evidence="7">VB521301</strain>
    </source>
</reference>
<organism evidence="8">
    <name type="scientific">Tolypothrix bouteillei VB521301</name>
    <dbReference type="NCBI Taxonomy" id="1479485"/>
    <lineage>
        <taxon>Bacteria</taxon>
        <taxon>Bacillati</taxon>
        <taxon>Cyanobacteriota</taxon>
        <taxon>Cyanophyceae</taxon>
        <taxon>Nostocales</taxon>
        <taxon>Tolypothrichaceae</taxon>
        <taxon>Tolypothrix</taxon>
    </lineage>
</organism>
<dbReference type="InterPro" id="IPR002828">
    <property type="entry name" value="SurE-like_Pase/nucleotidase"/>
</dbReference>
<dbReference type="OrthoDB" id="9780815at2"/>
<comment type="catalytic activity">
    <reaction evidence="1">
        <text>a ribonucleoside 5'-phosphate + H2O = a ribonucleoside + phosphate</text>
        <dbReference type="Rhea" id="RHEA:12484"/>
        <dbReference type="ChEBI" id="CHEBI:15377"/>
        <dbReference type="ChEBI" id="CHEBI:18254"/>
        <dbReference type="ChEBI" id="CHEBI:43474"/>
        <dbReference type="ChEBI" id="CHEBI:58043"/>
        <dbReference type="EC" id="3.1.3.5"/>
    </reaction>
</comment>
<dbReference type="SUPFAM" id="SSF64167">
    <property type="entry name" value="SurE-like"/>
    <property type="match status" value="1"/>
</dbReference>
<proteinExistence type="inferred from homology"/>
<name>A0A0C1QS09_9CYAN</name>
<dbReference type="RefSeq" id="WP_038078480.1">
    <property type="nucleotide sequence ID" value="NZ_JHEG04000001.1"/>
</dbReference>
<sequence>MTFILTNDDGIDAPGIRALLKAVNSQEVLIVAPRDHLSGCGHQVTTTQAIHVNRRSDNEYAIAGTPADCVRIALSHICPNIKWVLSGINAGGNLGVDAYISGTVAAVREATMNGIPGIAVSHYRKRNVVVDWDVLARWTSRVLADLLNRPLESKTFWNVNLPHLMPGEPEPEVVFCQPCTKPLPINYRIEGENFYYYGEYAKRDRTPGSDVDICFSGKIAVTQLKI</sequence>
<evidence type="ECO:0000313" key="7">
    <source>
        <dbReference type="EMBL" id="KAF3890029.1"/>
    </source>
</evidence>
<feature type="domain" description="Survival protein SurE-like phosphatase/nucleotidase" evidence="6">
    <location>
        <begin position="4"/>
        <end position="168"/>
    </location>
</feature>
<evidence type="ECO:0000259" key="6">
    <source>
        <dbReference type="Pfam" id="PF01975"/>
    </source>
</evidence>
<evidence type="ECO:0000256" key="3">
    <source>
        <dbReference type="ARBA" id="ARBA00012643"/>
    </source>
</evidence>
<evidence type="ECO:0000313" key="8">
    <source>
        <dbReference type="EMBL" id="KIE06638.1"/>
    </source>
</evidence>
<evidence type="ECO:0000256" key="4">
    <source>
        <dbReference type="ARBA" id="ARBA00022723"/>
    </source>
</evidence>
<dbReference type="GO" id="GO:0046872">
    <property type="term" value="F:metal ion binding"/>
    <property type="evidence" value="ECO:0007669"/>
    <property type="project" value="UniProtKB-KW"/>
</dbReference>
<dbReference type="NCBIfam" id="NF001493">
    <property type="entry name" value="PRK00346.2-3"/>
    <property type="match status" value="1"/>
</dbReference>
<evidence type="ECO:0000313" key="9">
    <source>
        <dbReference type="Proteomes" id="UP000029738"/>
    </source>
</evidence>
<dbReference type="Pfam" id="PF01975">
    <property type="entry name" value="SurE"/>
    <property type="match status" value="1"/>
</dbReference>
<dbReference type="EMBL" id="JHEG04000001">
    <property type="protein sequence ID" value="KAF3890029.1"/>
    <property type="molecule type" value="Genomic_DNA"/>
</dbReference>
<accession>A0A0C1QS09</accession>
<dbReference type="InterPro" id="IPR030048">
    <property type="entry name" value="SurE"/>
</dbReference>
<dbReference type="EMBL" id="JHEG02000059">
    <property type="protein sequence ID" value="KIE06638.1"/>
    <property type="molecule type" value="Genomic_DNA"/>
</dbReference>
<evidence type="ECO:0000256" key="2">
    <source>
        <dbReference type="ARBA" id="ARBA00011062"/>
    </source>
</evidence>
<dbReference type="InterPro" id="IPR036523">
    <property type="entry name" value="SurE-like_sf"/>
</dbReference>
<dbReference type="PANTHER" id="PTHR30457">
    <property type="entry name" value="5'-NUCLEOTIDASE SURE"/>
    <property type="match status" value="1"/>
</dbReference>
<dbReference type="NCBIfam" id="TIGR00087">
    <property type="entry name" value="surE"/>
    <property type="match status" value="1"/>
</dbReference>